<evidence type="ECO:0000313" key="4">
    <source>
        <dbReference type="Proteomes" id="UP000612055"/>
    </source>
</evidence>
<dbReference type="Pfam" id="PF05670">
    <property type="entry name" value="NFACT-R_1"/>
    <property type="match status" value="1"/>
</dbReference>
<dbReference type="GO" id="GO:1990112">
    <property type="term" value="C:RQC complex"/>
    <property type="evidence" value="ECO:0007669"/>
    <property type="project" value="TreeGrafter"/>
</dbReference>
<feature type="domain" description="NFACT RNA-binding" evidence="2">
    <location>
        <begin position="761"/>
        <end position="863"/>
    </location>
</feature>
<dbReference type="Pfam" id="PF05833">
    <property type="entry name" value="NFACT_N"/>
    <property type="match status" value="2"/>
</dbReference>
<dbReference type="GO" id="GO:0043023">
    <property type="term" value="F:ribosomal large subunit binding"/>
    <property type="evidence" value="ECO:0007669"/>
    <property type="project" value="TreeGrafter"/>
</dbReference>
<dbReference type="PANTHER" id="PTHR15239">
    <property type="entry name" value="NUCLEAR EXPORT MEDIATOR FACTOR NEMF"/>
    <property type="match status" value="1"/>
</dbReference>
<dbReference type="InterPro" id="IPR008532">
    <property type="entry name" value="NFACT_RNA-bd"/>
</dbReference>
<dbReference type="InterPro" id="IPR051608">
    <property type="entry name" value="RQC_Subunit_NEMF"/>
</dbReference>
<protein>
    <recommendedName>
        <fullName evidence="2">NFACT RNA-binding domain-containing protein</fullName>
    </recommendedName>
</protein>
<feature type="region of interest" description="Disordered" evidence="1">
    <location>
        <begin position="168"/>
        <end position="187"/>
    </location>
</feature>
<organism evidence="3 4">
    <name type="scientific">Edaphochlamys debaryana</name>
    <dbReference type="NCBI Taxonomy" id="47281"/>
    <lineage>
        <taxon>Eukaryota</taxon>
        <taxon>Viridiplantae</taxon>
        <taxon>Chlorophyta</taxon>
        <taxon>core chlorophytes</taxon>
        <taxon>Chlorophyceae</taxon>
        <taxon>CS clade</taxon>
        <taxon>Chlamydomonadales</taxon>
        <taxon>Chlamydomonadales incertae sedis</taxon>
        <taxon>Edaphochlamys</taxon>
    </lineage>
</organism>
<dbReference type="PANTHER" id="PTHR15239:SF6">
    <property type="entry name" value="RIBOSOME QUALITY CONTROL COMPLEX SUBUNIT NEMF"/>
    <property type="match status" value="1"/>
</dbReference>
<name>A0A835XT59_9CHLO</name>
<reference evidence="3" key="1">
    <citation type="journal article" date="2020" name="bioRxiv">
        <title>Comparative genomics of Chlamydomonas.</title>
        <authorList>
            <person name="Craig R.J."/>
            <person name="Hasan A.R."/>
            <person name="Ness R.W."/>
            <person name="Keightley P.D."/>
        </authorList>
    </citation>
    <scope>NUCLEOTIDE SEQUENCE</scope>
    <source>
        <strain evidence="3">CCAP 11/70</strain>
    </source>
</reference>
<keyword evidence="4" id="KW-1185">Reference proteome</keyword>
<dbReference type="GO" id="GO:0000049">
    <property type="term" value="F:tRNA binding"/>
    <property type="evidence" value="ECO:0007669"/>
    <property type="project" value="TreeGrafter"/>
</dbReference>
<feature type="region of interest" description="Disordered" evidence="1">
    <location>
        <begin position="1"/>
        <end position="35"/>
    </location>
</feature>
<sequence>MHPASLGPRAPATAPSGNAGAGARWPASTASTSATPASIRRAFAGRSGPHPATPAAASARGAELGSLAHTSGLWFCHRNRSPADQLTAGALSSAASTSPAPTHIRPFTARAAAPTPLRTSTHANNTITTRAGGRAAASVASPGPSAAAPAAAPTPSTAPAAAAAAAPSAAGPSAAGPASGPAGTSAPARLQPVDFSTLAASVAELRGGWVPAKVEQVLMPDKTSLALRLRTPTGGGWLRLCWHPVAGRLALLGPGQEPERGAAAELYSFGEQVRDALAGRLLLCACMPAAWERVAELGFGGRPGEPPSHRLYCEVMARYSNIILTNAEGVVVAAAYQVGGMMSSLRQVQTGRPYALPPQLTGVPPTAVNSLDAFRDTLTRAAQLAAAAAAAVAAERAAAAAAGGSKQQRRAAAAAAAAAAPPAAAADDAAASTSTASATAGVTAGRLVDGFVRAFHGVSPALVEELCAAAGVDQRSNPGALDERQWAELYDRWLTWQQRLAAGDFAACSDPATGRFSVFGSLPVPAASVSALLEAHFGPAAAAEAHEALAGRLGGVVAGALKKARGKARAFQQQLADAGRAAEVSRTAEMITANIYRIPPGAASVEVEDWDTGAPLTLTLDPTQSPVQAAEALYRKARKLRRAVDAVQPLLAEAEAEAAYLEEVEVGLAALRRWRGDSADSVALREVQDELVAGKYMKPPTDAALAAKTAAKAAKAAGRAATRAAKGGKGAKQGGGKQGAAAALAAAAAGGGGEDAAAARRFTSPGGFTVLVGRNNKQNDILSTQVAADEDLWFHVRGMPGSHTLLRLPPGGKRQPEDADVQFAADLAAFFSKAKDSLKVDVVLSKGAWVRKPRGAKPGAVMVAKELRNVVARPGDSAAARADAAAGAGAAAGSAR</sequence>
<feature type="compositionally biased region" description="Low complexity" evidence="1">
    <location>
        <begin position="26"/>
        <end position="35"/>
    </location>
</feature>
<gene>
    <name evidence="3" type="ORF">HYH03_011747</name>
</gene>
<comment type="caution">
    <text evidence="3">The sequence shown here is derived from an EMBL/GenBank/DDBJ whole genome shotgun (WGS) entry which is preliminary data.</text>
</comment>
<evidence type="ECO:0000259" key="2">
    <source>
        <dbReference type="Pfam" id="PF05670"/>
    </source>
</evidence>
<accession>A0A835XT59</accession>
<dbReference type="AlphaFoldDB" id="A0A835XT59"/>
<dbReference type="GO" id="GO:0072344">
    <property type="term" value="P:rescue of stalled ribosome"/>
    <property type="evidence" value="ECO:0007669"/>
    <property type="project" value="TreeGrafter"/>
</dbReference>
<proteinExistence type="predicted"/>
<dbReference type="Gene3D" id="2.30.310.10">
    <property type="entry name" value="ibrinogen binding protein from staphylococcus aureus domain"/>
    <property type="match status" value="1"/>
</dbReference>
<dbReference type="EMBL" id="JAEHOE010000069">
    <property type="protein sequence ID" value="KAG2489798.1"/>
    <property type="molecule type" value="Genomic_DNA"/>
</dbReference>
<evidence type="ECO:0000256" key="1">
    <source>
        <dbReference type="SAM" id="MobiDB-lite"/>
    </source>
</evidence>
<feature type="region of interest" description="Disordered" evidence="1">
    <location>
        <begin position="131"/>
        <end position="155"/>
    </location>
</feature>
<dbReference type="OrthoDB" id="436717at2759"/>
<evidence type="ECO:0000313" key="3">
    <source>
        <dbReference type="EMBL" id="KAG2489798.1"/>
    </source>
</evidence>
<dbReference type="Proteomes" id="UP000612055">
    <property type="component" value="Unassembled WGS sequence"/>
</dbReference>